<dbReference type="InterPro" id="IPR036291">
    <property type="entry name" value="NAD(P)-bd_dom_sf"/>
</dbReference>
<dbReference type="InterPro" id="IPR002347">
    <property type="entry name" value="SDR_fam"/>
</dbReference>
<dbReference type="Proteomes" id="UP000075288">
    <property type="component" value="Unassembled WGS sequence"/>
</dbReference>
<proteinExistence type="inferred from homology"/>
<comment type="similarity">
    <text evidence="1">Belongs to the short-chain dehydrogenases/reductases (SDR) family.</text>
</comment>
<gene>
    <name evidence="3" type="ORF">B4098_0781</name>
</gene>
<dbReference type="Pfam" id="PF00106">
    <property type="entry name" value="adh_short"/>
    <property type="match status" value="1"/>
</dbReference>
<name>A0A150JU73_HEYCO</name>
<dbReference type="Gene3D" id="3.40.50.720">
    <property type="entry name" value="NAD(P)-binding Rossmann-like Domain"/>
    <property type="match status" value="1"/>
</dbReference>
<sequence length="66" mass="6961">MEKPLSLKKLADQVIVITGASSGIGLATARMAAARGARIVLPARNEHALKILANEVNYPPLINLTV</sequence>
<dbReference type="PANTHER" id="PTHR44196:SF1">
    <property type="entry name" value="DEHYDROGENASE_REDUCTASE SDR FAMILY MEMBER 7B"/>
    <property type="match status" value="1"/>
</dbReference>
<evidence type="ECO:0000256" key="1">
    <source>
        <dbReference type="ARBA" id="ARBA00006484"/>
    </source>
</evidence>
<organism evidence="3 4">
    <name type="scientific">Heyndrickxia coagulans</name>
    <name type="common">Weizmannia coagulans</name>
    <dbReference type="NCBI Taxonomy" id="1398"/>
    <lineage>
        <taxon>Bacteria</taxon>
        <taxon>Bacillati</taxon>
        <taxon>Bacillota</taxon>
        <taxon>Bacilli</taxon>
        <taxon>Bacillales</taxon>
        <taxon>Bacillaceae</taxon>
        <taxon>Heyndrickxia</taxon>
    </lineage>
</organism>
<evidence type="ECO:0000313" key="3">
    <source>
        <dbReference type="EMBL" id="KYC60618.1"/>
    </source>
</evidence>
<dbReference type="AlphaFoldDB" id="A0A150JU73"/>
<dbReference type="SUPFAM" id="SSF51735">
    <property type="entry name" value="NAD(P)-binding Rossmann-fold domains"/>
    <property type="match status" value="1"/>
</dbReference>
<comment type="caution">
    <text evidence="3">The sequence shown here is derived from an EMBL/GenBank/DDBJ whole genome shotgun (WGS) entry which is preliminary data.</text>
</comment>
<dbReference type="EMBL" id="LQYG01000090">
    <property type="protein sequence ID" value="KYC60618.1"/>
    <property type="molecule type" value="Genomic_DNA"/>
</dbReference>
<dbReference type="PATRIC" id="fig|1398.26.peg.813"/>
<dbReference type="GO" id="GO:0016020">
    <property type="term" value="C:membrane"/>
    <property type="evidence" value="ECO:0007669"/>
    <property type="project" value="TreeGrafter"/>
</dbReference>
<dbReference type="PANTHER" id="PTHR44196">
    <property type="entry name" value="DEHYDROGENASE/REDUCTASE SDR FAMILY MEMBER 7B"/>
    <property type="match status" value="1"/>
</dbReference>
<accession>A0A150JU73</accession>
<evidence type="ECO:0008006" key="5">
    <source>
        <dbReference type="Google" id="ProtNLM"/>
    </source>
</evidence>
<protein>
    <recommendedName>
        <fullName evidence="5">SDR family NAD(P)-dependent oxidoreductase</fullName>
    </recommendedName>
</protein>
<reference evidence="3 4" key="1">
    <citation type="submission" date="2016-01" db="EMBL/GenBank/DDBJ databases">
        <title>Genome Sequences of Twelve Sporeforming Bacillus Species Isolated from Foods.</title>
        <authorList>
            <person name="Berendsen E.M."/>
            <person name="Wells-Bennik M.H."/>
            <person name="Krawcyk A.O."/>
            <person name="De Jong A."/>
            <person name="Holsappel S."/>
            <person name="Eijlander R.T."/>
            <person name="Kuipers O.P."/>
        </authorList>
    </citation>
    <scope>NUCLEOTIDE SEQUENCE [LARGE SCALE GENOMIC DNA]</scope>
    <source>
        <strain evidence="3 4">B4098</strain>
    </source>
</reference>
<keyword evidence="2" id="KW-0560">Oxidoreductase</keyword>
<dbReference type="GO" id="GO:0016491">
    <property type="term" value="F:oxidoreductase activity"/>
    <property type="evidence" value="ECO:0007669"/>
    <property type="project" value="UniProtKB-KW"/>
</dbReference>
<evidence type="ECO:0000313" key="4">
    <source>
        <dbReference type="Proteomes" id="UP000075288"/>
    </source>
</evidence>
<evidence type="ECO:0000256" key="2">
    <source>
        <dbReference type="ARBA" id="ARBA00023002"/>
    </source>
</evidence>